<name>A0A2N5CN55_9CAUL</name>
<sequence>MSVLLLALAAALPTLAGDFDGDGKADQARLEPRGGAHVLVVERGAAPGKPQTVTMVADASGFFIAAQPPGTYPTTCAKDVGAPCAADEPRQVELKAPALAFGTEEASLAVAVWTGDRFAVTWLND</sequence>
<keyword evidence="5" id="KW-1185">Reference proteome</keyword>
<dbReference type="OrthoDB" id="7188965at2"/>
<reference evidence="3 4" key="1">
    <citation type="submission" date="2017-12" db="EMBL/GenBank/DDBJ databases">
        <title>The genome sequence of Caulobacter flavus CGMCC1 15093.</title>
        <authorList>
            <person name="Gao J."/>
            <person name="Mao X."/>
            <person name="Sun J."/>
        </authorList>
    </citation>
    <scope>NUCLEOTIDE SEQUENCE [LARGE SCALE GENOMIC DNA]</scope>
    <source>
        <strain evidence="3 4">CGMCC1 15093</strain>
    </source>
</reference>
<dbReference type="Proteomes" id="UP000281192">
    <property type="component" value="Chromosome"/>
</dbReference>
<gene>
    <name evidence="2" type="ORF">C1707_10370</name>
    <name evidence="3" type="ORF">CFHF_21845</name>
</gene>
<feature type="chain" id="PRO_5044577702" description="VCBS repeat-containing protein" evidence="1">
    <location>
        <begin position="17"/>
        <end position="125"/>
    </location>
</feature>
<dbReference type="RefSeq" id="WP_101715039.1">
    <property type="nucleotide sequence ID" value="NZ_CP026100.1"/>
</dbReference>
<feature type="signal peptide" evidence="1">
    <location>
        <begin position="1"/>
        <end position="16"/>
    </location>
</feature>
<evidence type="ECO:0000313" key="2">
    <source>
        <dbReference type="EMBL" id="AYV46636.1"/>
    </source>
</evidence>
<evidence type="ECO:0008006" key="6">
    <source>
        <dbReference type="Google" id="ProtNLM"/>
    </source>
</evidence>
<dbReference type="AlphaFoldDB" id="A0A2N5CN55"/>
<dbReference type="KEGG" id="cfh:C1707_10370"/>
<evidence type="ECO:0000313" key="3">
    <source>
        <dbReference type="EMBL" id="PLR07872.1"/>
    </source>
</evidence>
<accession>A0A2N5CN55</accession>
<evidence type="ECO:0000313" key="5">
    <source>
        <dbReference type="Proteomes" id="UP000281192"/>
    </source>
</evidence>
<evidence type="ECO:0000313" key="4">
    <source>
        <dbReference type="Proteomes" id="UP000234483"/>
    </source>
</evidence>
<dbReference type="EMBL" id="PJRQ01000044">
    <property type="protein sequence ID" value="PLR07872.1"/>
    <property type="molecule type" value="Genomic_DNA"/>
</dbReference>
<evidence type="ECO:0000256" key="1">
    <source>
        <dbReference type="SAM" id="SignalP"/>
    </source>
</evidence>
<reference evidence="2 5" key="2">
    <citation type="submission" date="2018-01" db="EMBL/GenBank/DDBJ databases">
        <title>Complete genome sequence of Caulobacter flavus RHGG3.</title>
        <authorList>
            <person name="Yang E."/>
        </authorList>
    </citation>
    <scope>NUCLEOTIDE SEQUENCE [LARGE SCALE GENOMIC DNA]</scope>
    <source>
        <strain evidence="2 5">RHGG3</strain>
    </source>
</reference>
<keyword evidence="1" id="KW-0732">Signal</keyword>
<proteinExistence type="predicted"/>
<dbReference type="Proteomes" id="UP000234483">
    <property type="component" value="Unassembled WGS sequence"/>
</dbReference>
<protein>
    <recommendedName>
        <fullName evidence="6">VCBS repeat-containing protein</fullName>
    </recommendedName>
</protein>
<organism evidence="3 4">
    <name type="scientific">Caulobacter flavus</name>
    <dbReference type="NCBI Taxonomy" id="1679497"/>
    <lineage>
        <taxon>Bacteria</taxon>
        <taxon>Pseudomonadati</taxon>
        <taxon>Pseudomonadota</taxon>
        <taxon>Alphaproteobacteria</taxon>
        <taxon>Caulobacterales</taxon>
        <taxon>Caulobacteraceae</taxon>
        <taxon>Caulobacter</taxon>
    </lineage>
</organism>
<dbReference type="EMBL" id="CP026100">
    <property type="protein sequence ID" value="AYV46636.1"/>
    <property type="molecule type" value="Genomic_DNA"/>
</dbReference>